<keyword evidence="3" id="KW-1185">Reference proteome</keyword>
<dbReference type="AlphaFoldDB" id="A0A429ZT82"/>
<comment type="caution">
    <text evidence="2">The sequence shown here is derived from an EMBL/GenBank/DDBJ whole genome shotgun (WGS) entry which is preliminary data.</text>
</comment>
<dbReference type="Pfam" id="PF04630">
    <property type="entry name" value="Phage_TTP_1"/>
    <property type="match status" value="1"/>
</dbReference>
<feature type="compositionally biased region" description="Polar residues" evidence="1">
    <location>
        <begin position="151"/>
        <end position="165"/>
    </location>
</feature>
<dbReference type="EMBL" id="NGJS01000020">
    <property type="protein sequence ID" value="RST96943.1"/>
    <property type="molecule type" value="Genomic_DNA"/>
</dbReference>
<organism evidence="2 3">
    <name type="scientific">Vagococcus vulneris</name>
    <dbReference type="NCBI Taxonomy" id="1977869"/>
    <lineage>
        <taxon>Bacteria</taxon>
        <taxon>Bacillati</taxon>
        <taxon>Bacillota</taxon>
        <taxon>Bacilli</taxon>
        <taxon>Lactobacillales</taxon>
        <taxon>Enterococcaceae</taxon>
        <taxon>Vagococcus</taxon>
    </lineage>
</organism>
<dbReference type="OrthoDB" id="2408663at2"/>
<gene>
    <name evidence="2" type="ORF">CBF37_10320</name>
</gene>
<evidence type="ECO:0000313" key="3">
    <source>
        <dbReference type="Proteomes" id="UP000287857"/>
    </source>
</evidence>
<evidence type="ECO:0000256" key="1">
    <source>
        <dbReference type="SAM" id="MobiDB-lite"/>
    </source>
</evidence>
<proteinExistence type="predicted"/>
<dbReference type="InterPro" id="IPR006490">
    <property type="entry name" value="Maj_tail_phi13"/>
</dbReference>
<evidence type="ECO:0008006" key="4">
    <source>
        <dbReference type="Google" id="ProtNLM"/>
    </source>
</evidence>
<accession>A0A429ZT82</accession>
<protein>
    <recommendedName>
        <fullName evidence="4">Phage tail protein</fullName>
    </recommendedName>
</protein>
<evidence type="ECO:0000313" key="2">
    <source>
        <dbReference type="EMBL" id="RST96943.1"/>
    </source>
</evidence>
<name>A0A429ZT82_9ENTE</name>
<feature type="region of interest" description="Disordered" evidence="1">
    <location>
        <begin position="151"/>
        <end position="171"/>
    </location>
</feature>
<reference evidence="2 3" key="1">
    <citation type="submission" date="2017-05" db="EMBL/GenBank/DDBJ databases">
        <title>Vagococcus spp. assemblies.</title>
        <authorList>
            <person name="Gulvik C.A."/>
        </authorList>
    </citation>
    <scope>NUCLEOTIDE SEQUENCE [LARGE SCALE GENOMIC DNA]</scope>
    <source>
        <strain evidence="2 3">SS1995</strain>
    </source>
</reference>
<dbReference type="NCBIfam" id="TIGR01603">
    <property type="entry name" value="maj_tail_phi13"/>
    <property type="match status" value="1"/>
</dbReference>
<sequence>MATYGFRRMHIVTNIDDATNKKHYIVEGNKDLGATSTAEITGINKEPKPIPGSDGIYTILAQGTGKVSINLGILDLPYEIDNEILGFAKDDDGFYDIGEDILPPNTAIVLESSDLRGVPLFWGFYNGKFTKETEKMETKSPDNDDIEAETYTFSPTSITQDNGKSSVGKKYKGADKKDAFLKLFGIDNKTETKNLIVPDKDAGKK</sequence>
<dbReference type="InterPro" id="IPR006724">
    <property type="entry name" value="Phage_TTP"/>
</dbReference>
<dbReference type="Proteomes" id="UP000287857">
    <property type="component" value="Unassembled WGS sequence"/>
</dbReference>
<dbReference type="RefSeq" id="WP_125984665.1">
    <property type="nucleotide sequence ID" value="NZ_NGJS01000020.1"/>
</dbReference>